<dbReference type="GO" id="GO:0000272">
    <property type="term" value="P:polysaccharide catabolic process"/>
    <property type="evidence" value="ECO:0007669"/>
    <property type="project" value="UniProtKB-KW"/>
</dbReference>
<dbReference type="InterPro" id="IPR001579">
    <property type="entry name" value="Glyco_hydro_18_chit_AS"/>
</dbReference>
<evidence type="ECO:0000313" key="18">
    <source>
        <dbReference type="Proteomes" id="UP001274830"/>
    </source>
</evidence>
<evidence type="ECO:0000313" key="17">
    <source>
        <dbReference type="EMBL" id="KAK3673061.1"/>
    </source>
</evidence>
<evidence type="ECO:0000256" key="11">
    <source>
        <dbReference type="ARBA" id="ARBA00023295"/>
    </source>
</evidence>
<keyword evidence="11 13" id="KW-0326">Glycosidase</keyword>
<keyword evidence="6 13" id="KW-0378">Hydrolase</keyword>
<dbReference type="InterPro" id="IPR017853">
    <property type="entry name" value="GH"/>
</dbReference>
<comment type="catalytic activity">
    <reaction evidence="1">
        <text>Random endo-hydrolysis of N-acetyl-beta-D-glucosaminide (1-&gt;4)-beta-linkages in chitin and chitodextrins.</text>
        <dbReference type="EC" id="3.2.1.14"/>
    </reaction>
</comment>
<accession>A0AAE0WJW8</accession>
<feature type="domain" description="GH18" evidence="16">
    <location>
        <begin position="5"/>
        <end position="334"/>
    </location>
</feature>
<dbReference type="GO" id="GO:0008843">
    <property type="term" value="F:endochitinase activity"/>
    <property type="evidence" value="ECO:0007669"/>
    <property type="project" value="UniProtKB-EC"/>
</dbReference>
<dbReference type="InterPro" id="IPR050542">
    <property type="entry name" value="Glycosyl_Hydrlase18_Chitinase"/>
</dbReference>
<evidence type="ECO:0000256" key="8">
    <source>
        <dbReference type="ARBA" id="ARBA00023136"/>
    </source>
</evidence>
<organism evidence="17 18">
    <name type="scientific">Recurvomyces mirabilis</name>
    <dbReference type="NCBI Taxonomy" id="574656"/>
    <lineage>
        <taxon>Eukaryota</taxon>
        <taxon>Fungi</taxon>
        <taxon>Dikarya</taxon>
        <taxon>Ascomycota</taxon>
        <taxon>Pezizomycotina</taxon>
        <taxon>Dothideomycetes</taxon>
        <taxon>Dothideomycetidae</taxon>
        <taxon>Mycosphaerellales</taxon>
        <taxon>Teratosphaeriaceae</taxon>
        <taxon>Recurvomyces</taxon>
    </lineage>
</organism>
<sequence>MSTRSLLLAATAATTISATFSATSNTNVNPSIDIVNIGFVNVFPDQGPGGWPGTNFGNQCSGEVYVHNGVNTTLQKSCPYIEQDIKTCQTTYGKKVFLSLGGANPNNYYLDSDTSGESFADFLWGAFGPASANNGQPRPFGSAVVDGFDFDIESAINPAPTDANGKTIAYATNGYAAMINHFKNDLYTQDVTKSYYISGAPQCSLPDVHLTSVISAAWFDFVFIQFYNTPACSARAGINHLNGQGSDDISFASWQQSASLNPAVKYYIGLPAAKAASSDDSYYLTTLEAQKIVKEFANTTSFGGVMLWEATYDQNNTICGSPYSVWMKEIVTAAVQGTTFDADTTSKCPALIVSPDVLQPVRVLWFYTRLLWHRLQLSRWIVWKCSLVQLVIDRVNYFNKEQLYSLYCVDYIGYFYLDKKLAHFNIHNFVHRIIEHVYQKQYFVHIHKLAKLYIVRYIDFHELFCVFKQHSLEFSVKQRFQLDIVSFDLEQPFKPQHIFTCEHIHHVFFCKHQHELYFA</sequence>
<evidence type="ECO:0000256" key="10">
    <source>
        <dbReference type="ARBA" id="ARBA00023288"/>
    </source>
</evidence>
<dbReference type="PANTHER" id="PTHR45708">
    <property type="entry name" value="ENDOCHITINASE"/>
    <property type="match status" value="1"/>
</dbReference>
<dbReference type="PANTHER" id="PTHR45708:SF47">
    <property type="entry name" value="ENDOCHITINASE A"/>
    <property type="match status" value="1"/>
</dbReference>
<comment type="caution">
    <text evidence="17">The sequence shown here is derived from an EMBL/GenBank/DDBJ whole genome shotgun (WGS) entry which is preliminary data.</text>
</comment>
<dbReference type="EC" id="3.2.1.14" evidence="3"/>
<evidence type="ECO:0000256" key="14">
    <source>
        <dbReference type="RuleBase" id="RU004453"/>
    </source>
</evidence>
<keyword evidence="7" id="KW-0146">Chitin degradation</keyword>
<dbReference type="PROSITE" id="PS01095">
    <property type="entry name" value="GH18_1"/>
    <property type="match status" value="1"/>
</dbReference>
<evidence type="ECO:0000256" key="13">
    <source>
        <dbReference type="RuleBase" id="RU000489"/>
    </source>
</evidence>
<dbReference type="SUPFAM" id="SSF51445">
    <property type="entry name" value="(Trans)glycosidases"/>
    <property type="match status" value="1"/>
</dbReference>
<dbReference type="GO" id="GO:0005576">
    <property type="term" value="C:extracellular region"/>
    <property type="evidence" value="ECO:0007669"/>
    <property type="project" value="TreeGrafter"/>
</dbReference>
<evidence type="ECO:0000256" key="6">
    <source>
        <dbReference type="ARBA" id="ARBA00022801"/>
    </source>
</evidence>
<dbReference type="GO" id="GO:0098552">
    <property type="term" value="C:side of membrane"/>
    <property type="evidence" value="ECO:0007669"/>
    <property type="project" value="UniProtKB-KW"/>
</dbReference>
<dbReference type="GO" id="GO:0005886">
    <property type="term" value="C:plasma membrane"/>
    <property type="evidence" value="ECO:0007669"/>
    <property type="project" value="UniProtKB-SubCell"/>
</dbReference>
<keyword evidence="8" id="KW-0472">Membrane</keyword>
<feature type="chain" id="PRO_5042064544" description="chitinase" evidence="15">
    <location>
        <begin position="22"/>
        <end position="519"/>
    </location>
</feature>
<proteinExistence type="inferred from homology"/>
<dbReference type="Proteomes" id="UP001274830">
    <property type="component" value="Unassembled WGS sequence"/>
</dbReference>
<evidence type="ECO:0000256" key="7">
    <source>
        <dbReference type="ARBA" id="ARBA00023024"/>
    </source>
</evidence>
<evidence type="ECO:0000256" key="9">
    <source>
        <dbReference type="ARBA" id="ARBA00023277"/>
    </source>
</evidence>
<protein>
    <recommendedName>
        <fullName evidence="3">chitinase</fullName>
        <ecNumber evidence="3">3.2.1.14</ecNumber>
    </recommendedName>
</protein>
<dbReference type="EMBL" id="JAUTXT010000028">
    <property type="protein sequence ID" value="KAK3673061.1"/>
    <property type="molecule type" value="Genomic_DNA"/>
</dbReference>
<name>A0AAE0WJW8_9PEZI</name>
<evidence type="ECO:0000256" key="1">
    <source>
        <dbReference type="ARBA" id="ARBA00000822"/>
    </source>
</evidence>
<evidence type="ECO:0000256" key="12">
    <source>
        <dbReference type="ARBA" id="ARBA00023326"/>
    </source>
</evidence>
<gene>
    <name evidence="17" type="primary">CHT2_1</name>
    <name evidence="17" type="ORF">LTR78_007172</name>
</gene>
<dbReference type="AlphaFoldDB" id="A0AAE0WJW8"/>
<dbReference type="GO" id="GO:0006032">
    <property type="term" value="P:chitin catabolic process"/>
    <property type="evidence" value="ECO:0007669"/>
    <property type="project" value="UniProtKB-KW"/>
</dbReference>
<dbReference type="RefSeq" id="XP_064689968.1">
    <property type="nucleotide sequence ID" value="XM_064842340.1"/>
</dbReference>
<dbReference type="PROSITE" id="PS51910">
    <property type="entry name" value="GH18_2"/>
    <property type="match status" value="1"/>
</dbReference>
<evidence type="ECO:0000259" key="16">
    <source>
        <dbReference type="PROSITE" id="PS51910"/>
    </source>
</evidence>
<dbReference type="Gene3D" id="3.20.20.80">
    <property type="entry name" value="Glycosidases"/>
    <property type="match status" value="1"/>
</dbReference>
<feature type="signal peptide" evidence="15">
    <location>
        <begin position="1"/>
        <end position="21"/>
    </location>
</feature>
<evidence type="ECO:0000256" key="2">
    <source>
        <dbReference type="ARBA" id="ARBA00004609"/>
    </source>
</evidence>
<keyword evidence="18" id="KW-1185">Reference proteome</keyword>
<keyword evidence="12" id="KW-0624">Polysaccharide degradation</keyword>
<keyword evidence="15" id="KW-0732">Signal</keyword>
<keyword evidence="5" id="KW-0336">GPI-anchor</keyword>
<evidence type="ECO:0000256" key="4">
    <source>
        <dbReference type="ARBA" id="ARBA00022475"/>
    </source>
</evidence>
<keyword evidence="10" id="KW-0449">Lipoprotein</keyword>
<keyword evidence="4" id="KW-1003">Cell membrane</keyword>
<evidence type="ECO:0000256" key="3">
    <source>
        <dbReference type="ARBA" id="ARBA00012729"/>
    </source>
</evidence>
<dbReference type="GeneID" id="89966896"/>
<dbReference type="InterPro" id="IPR001223">
    <property type="entry name" value="Glyco_hydro18_cat"/>
</dbReference>
<evidence type="ECO:0000256" key="15">
    <source>
        <dbReference type="SAM" id="SignalP"/>
    </source>
</evidence>
<comment type="subcellular location">
    <subcellularLocation>
        <location evidence="2">Cell membrane</location>
        <topology evidence="2">Lipid-anchor</topology>
        <topology evidence="2">GPI-anchor</topology>
    </subcellularLocation>
</comment>
<dbReference type="Pfam" id="PF00704">
    <property type="entry name" value="Glyco_hydro_18"/>
    <property type="match status" value="1"/>
</dbReference>
<comment type="similarity">
    <text evidence="14">Belongs to the glycosyl hydrolase 18 family.</text>
</comment>
<keyword evidence="9" id="KW-0119">Carbohydrate metabolism</keyword>
<reference evidence="17" key="1">
    <citation type="submission" date="2023-07" db="EMBL/GenBank/DDBJ databases">
        <title>Black Yeasts Isolated from many extreme environments.</title>
        <authorList>
            <person name="Coleine C."/>
            <person name="Stajich J.E."/>
            <person name="Selbmann L."/>
        </authorList>
    </citation>
    <scope>NUCLEOTIDE SEQUENCE</scope>
    <source>
        <strain evidence="17">CCFEE 5485</strain>
    </source>
</reference>
<evidence type="ECO:0000256" key="5">
    <source>
        <dbReference type="ARBA" id="ARBA00022622"/>
    </source>
</evidence>
<keyword evidence="5" id="KW-0325">Glycoprotein</keyword>